<reference evidence="2" key="1">
    <citation type="journal article" date="2023" name="Mol. Biol. Evol.">
        <title>Third-Generation Sequencing Reveals the Adaptive Role of the Epigenome in Three Deep-Sea Polychaetes.</title>
        <authorList>
            <person name="Perez M."/>
            <person name="Aroh O."/>
            <person name="Sun Y."/>
            <person name="Lan Y."/>
            <person name="Juniper S.K."/>
            <person name="Young C.R."/>
            <person name="Angers B."/>
            <person name="Qian P.Y."/>
        </authorList>
    </citation>
    <scope>NUCLEOTIDE SEQUENCE</scope>
    <source>
        <strain evidence="2">P08H-3</strain>
    </source>
</reference>
<evidence type="ECO:0000256" key="1">
    <source>
        <dbReference type="SAM" id="Phobius"/>
    </source>
</evidence>
<keyword evidence="1" id="KW-1133">Transmembrane helix</keyword>
<evidence type="ECO:0000313" key="2">
    <source>
        <dbReference type="EMBL" id="KAK2143179.1"/>
    </source>
</evidence>
<keyword evidence="1" id="KW-0812">Transmembrane</keyword>
<keyword evidence="3" id="KW-1185">Reference proteome</keyword>
<dbReference type="EMBL" id="JAODUP010000871">
    <property type="protein sequence ID" value="KAK2143179.1"/>
    <property type="molecule type" value="Genomic_DNA"/>
</dbReference>
<proteinExistence type="predicted"/>
<evidence type="ECO:0000313" key="3">
    <source>
        <dbReference type="Proteomes" id="UP001208570"/>
    </source>
</evidence>
<feature type="transmembrane region" description="Helical" evidence="1">
    <location>
        <begin position="45"/>
        <end position="66"/>
    </location>
</feature>
<organism evidence="2 3">
    <name type="scientific">Paralvinella palmiformis</name>
    <dbReference type="NCBI Taxonomy" id="53620"/>
    <lineage>
        <taxon>Eukaryota</taxon>
        <taxon>Metazoa</taxon>
        <taxon>Spiralia</taxon>
        <taxon>Lophotrochozoa</taxon>
        <taxon>Annelida</taxon>
        <taxon>Polychaeta</taxon>
        <taxon>Sedentaria</taxon>
        <taxon>Canalipalpata</taxon>
        <taxon>Terebellida</taxon>
        <taxon>Terebelliformia</taxon>
        <taxon>Alvinellidae</taxon>
        <taxon>Paralvinella</taxon>
    </lineage>
</organism>
<sequence>MDPNTWKPNPFAQPFVPKHFQYSGCSHVVPPVRQMTWRRWFFTKIFRGALVTVLSVTLITNVMFILDTSRKLQQPVNTATGSVTAGRHSSLSYPAICRARST</sequence>
<dbReference type="Proteomes" id="UP001208570">
    <property type="component" value="Unassembled WGS sequence"/>
</dbReference>
<accession>A0AAD9IYS0</accession>
<gene>
    <name evidence="2" type="ORF">LSH36_871g01056</name>
</gene>
<comment type="caution">
    <text evidence="2">The sequence shown here is derived from an EMBL/GenBank/DDBJ whole genome shotgun (WGS) entry which is preliminary data.</text>
</comment>
<name>A0AAD9IYS0_9ANNE</name>
<keyword evidence="1" id="KW-0472">Membrane</keyword>
<dbReference type="AlphaFoldDB" id="A0AAD9IYS0"/>
<protein>
    <submittedName>
        <fullName evidence="2">Uncharacterized protein</fullName>
    </submittedName>
</protein>